<keyword evidence="5 6" id="KW-0472">Membrane</keyword>
<name>A0A420ZCK3_UNCK3</name>
<evidence type="ECO:0000256" key="2">
    <source>
        <dbReference type="ARBA" id="ARBA00009399"/>
    </source>
</evidence>
<evidence type="ECO:0000256" key="4">
    <source>
        <dbReference type="ARBA" id="ARBA00022989"/>
    </source>
</evidence>
<comment type="caution">
    <text evidence="8">The sequence shown here is derived from an EMBL/GenBank/DDBJ whole genome shotgun (WGS) entry which is preliminary data.</text>
</comment>
<feature type="domain" description="GtrA/DPMS transmembrane" evidence="7">
    <location>
        <begin position="23"/>
        <end position="143"/>
    </location>
</feature>
<evidence type="ECO:0000256" key="3">
    <source>
        <dbReference type="ARBA" id="ARBA00022692"/>
    </source>
</evidence>
<evidence type="ECO:0000256" key="6">
    <source>
        <dbReference type="SAM" id="Phobius"/>
    </source>
</evidence>
<keyword evidence="3 6" id="KW-0812">Transmembrane</keyword>
<dbReference type="Pfam" id="PF04138">
    <property type="entry name" value="GtrA_DPMS_TM"/>
    <property type="match status" value="1"/>
</dbReference>
<dbReference type="InterPro" id="IPR051401">
    <property type="entry name" value="GtrA_CellWall_Glycosyl"/>
</dbReference>
<feature type="transmembrane region" description="Helical" evidence="6">
    <location>
        <begin position="24"/>
        <end position="42"/>
    </location>
</feature>
<evidence type="ECO:0000259" key="7">
    <source>
        <dbReference type="Pfam" id="PF04138"/>
    </source>
</evidence>
<feature type="transmembrane region" description="Helical" evidence="6">
    <location>
        <begin position="117"/>
        <end position="137"/>
    </location>
</feature>
<feature type="transmembrane region" description="Helical" evidence="6">
    <location>
        <begin position="48"/>
        <end position="68"/>
    </location>
</feature>
<dbReference type="EMBL" id="QMNG01000011">
    <property type="protein sequence ID" value="RLC37140.1"/>
    <property type="molecule type" value="Genomic_DNA"/>
</dbReference>
<dbReference type="PANTHER" id="PTHR38459:SF1">
    <property type="entry name" value="PROPHAGE BACTOPRENOL-LINKED GLUCOSE TRANSLOCASE HOMOLOG"/>
    <property type="match status" value="1"/>
</dbReference>
<evidence type="ECO:0000313" key="8">
    <source>
        <dbReference type="EMBL" id="RLC37140.1"/>
    </source>
</evidence>
<dbReference type="InterPro" id="IPR007267">
    <property type="entry name" value="GtrA_DPMS_TM"/>
</dbReference>
<dbReference type="GO" id="GO:0005886">
    <property type="term" value="C:plasma membrane"/>
    <property type="evidence" value="ECO:0007669"/>
    <property type="project" value="TreeGrafter"/>
</dbReference>
<sequence length="148" mass="16984">MESRFSAAKPQISLSRLIFRGTKFNLVGWAGMLVNSGCLYLLKGVLGVPLIPASLIAIEIAIVHNFFWHRYWTWKDRNGNGEKPFLIQLLTYNLMTGAVDLVANVTVLWMLTTMFGVYYLISNIFGMIMGPFIKFWLNEKVIFKKRDD</sequence>
<dbReference type="GO" id="GO:0000271">
    <property type="term" value="P:polysaccharide biosynthetic process"/>
    <property type="evidence" value="ECO:0007669"/>
    <property type="project" value="InterPro"/>
</dbReference>
<evidence type="ECO:0000256" key="5">
    <source>
        <dbReference type="ARBA" id="ARBA00023136"/>
    </source>
</evidence>
<gene>
    <name evidence="8" type="ORF">DRH29_02975</name>
</gene>
<organism evidence="8 9">
    <name type="scientific">candidate division Kazan bacterium</name>
    <dbReference type="NCBI Taxonomy" id="2202143"/>
    <lineage>
        <taxon>Bacteria</taxon>
        <taxon>Bacteria division Kazan-3B-28</taxon>
    </lineage>
</organism>
<comment type="similarity">
    <text evidence="2">Belongs to the GtrA family.</text>
</comment>
<dbReference type="PANTHER" id="PTHR38459">
    <property type="entry name" value="PROPHAGE BACTOPRENOL-LINKED GLUCOSE TRANSLOCASE HOMOLOG"/>
    <property type="match status" value="1"/>
</dbReference>
<accession>A0A420ZCK3</accession>
<keyword evidence="4 6" id="KW-1133">Transmembrane helix</keyword>
<proteinExistence type="inferred from homology"/>
<evidence type="ECO:0000256" key="1">
    <source>
        <dbReference type="ARBA" id="ARBA00004141"/>
    </source>
</evidence>
<dbReference type="AlphaFoldDB" id="A0A420ZCK3"/>
<protein>
    <recommendedName>
        <fullName evidence="7">GtrA/DPMS transmembrane domain-containing protein</fullName>
    </recommendedName>
</protein>
<feature type="transmembrane region" description="Helical" evidence="6">
    <location>
        <begin position="89"/>
        <end position="111"/>
    </location>
</feature>
<dbReference type="Proteomes" id="UP000281261">
    <property type="component" value="Unassembled WGS sequence"/>
</dbReference>
<evidence type="ECO:0000313" key="9">
    <source>
        <dbReference type="Proteomes" id="UP000281261"/>
    </source>
</evidence>
<reference evidence="8 9" key="1">
    <citation type="submission" date="2018-06" db="EMBL/GenBank/DDBJ databases">
        <title>Extensive metabolic versatility and redundancy in microbially diverse, dynamic hydrothermal sediments.</title>
        <authorList>
            <person name="Dombrowski N."/>
            <person name="Teske A."/>
            <person name="Baker B.J."/>
        </authorList>
    </citation>
    <scope>NUCLEOTIDE SEQUENCE [LARGE SCALE GENOMIC DNA]</scope>
    <source>
        <strain evidence="8">B79_G16</strain>
    </source>
</reference>
<comment type="subcellular location">
    <subcellularLocation>
        <location evidence="1">Membrane</location>
        <topology evidence="1">Multi-pass membrane protein</topology>
    </subcellularLocation>
</comment>